<dbReference type="InterPro" id="IPR025558">
    <property type="entry name" value="DUF4283"/>
</dbReference>
<evidence type="ECO:0000259" key="3">
    <source>
        <dbReference type="Pfam" id="PF14111"/>
    </source>
</evidence>
<accession>A0AAW2C3B1</accession>
<feature type="domain" description="Reverse transcriptase zinc-binding" evidence="2">
    <location>
        <begin position="519"/>
        <end position="613"/>
    </location>
</feature>
<dbReference type="Pfam" id="PF13456">
    <property type="entry name" value="RVT_3"/>
    <property type="match status" value="1"/>
</dbReference>
<dbReference type="PANTHER" id="PTHR47074">
    <property type="entry name" value="BNAC02G40300D PROTEIN"/>
    <property type="match status" value="1"/>
</dbReference>
<name>A0AAW2C3B1_9ROSI</name>
<dbReference type="Pfam" id="PF14111">
    <property type="entry name" value="DUF4283"/>
    <property type="match status" value="1"/>
</dbReference>
<dbReference type="GO" id="GO:0004523">
    <property type="term" value="F:RNA-DNA hybrid ribonuclease activity"/>
    <property type="evidence" value="ECO:0007669"/>
    <property type="project" value="InterPro"/>
</dbReference>
<dbReference type="Pfam" id="PF13966">
    <property type="entry name" value="zf-RVT"/>
    <property type="match status" value="1"/>
</dbReference>
<sequence length="866" mass="98967">MEAVVQTFTQLWRTTNGFKIRNMGNHVVLFTFDNMSDVERIIENQPWNFDKHLVVMEKFKESSKLNELTFDKAWFWVQVHDIPVHFMLKQVAEIICDNIGELRRSPESTEDDDGEFIRVCVKLDINLPLCRGRVITVANGEKPWVRFQYERLPNMCYWCGCLSHNNRDCEVWIQSRGTLTPEQKQFGPHLRAKPFMPGGKNVFFVPGIFEREASKMMKTKVAEVNNGVPMEVGVQGSDTVEKETGRVDSEEAKSHNDVTASFGKQSMVAEDKKETEILKGCFTALPEAMNLLVWNCRGLENPWTKRELVEILREKDHFVVFIAETWADEAWLERTLSTVNFDQKWVVPRTARGGGLVLFWKNLVKLKVVDSHRYYIDTIINGGMDDVWRFTGFYGESDTARRGEVWDKLRSLNRGFTGTKYTRSRHFENGVSIWERLDSGLANNSWFLQFPRAQVVTDSMNDELVGEFQEWEVAQALKHMAPLKAPGPDGMPPLFYQHFWSTVDGADSVFWPMTEDGQYTSKSGYRFLKEQEGGLAVGVQPEGVTGLWKKIWALDITNKVKHLVWRACKNSLPTKCNLVRRQVILDHHCDRCTAAPENILHAIWSCSDLDVVWESVDWHFQSRVQVHDVRELFTWILDNGKRAELFSVTAWCVWQQRNKIRTHQEHHTSQQLPCVAAAWLAEFNAAQPRPPPRSADTNQCHWKPPLQNGFKVNYDGAICQKNNCSGVGVVIRNNEGLVVASIAQNFSQAYKLVEIEAMAATRAIEFAGEIGVDGIVVEGDSSVVANALRTKNLGMASYGVFIDDARVLERNFIELAYSHTRRESNKVAHGLARLALNLSDTNVWMEDVPSSLSHFVQANIAFFFIQ</sequence>
<feature type="domain" description="Zinc knuckle CX2CX4HX4C" evidence="4">
    <location>
        <begin position="123"/>
        <end position="170"/>
    </location>
</feature>
<protein>
    <recommendedName>
        <fullName evidence="7">RNase H type-1 domain-containing protein</fullName>
    </recommendedName>
</protein>
<evidence type="ECO:0000313" key="5">
    <source>
        <dbReference type="EMBL" id="KAK9992096.1"/>
    </source>
</evidence>
<dbReference type="PANTHER" id="PTHR47074:SF48">
    <property type="entry name" value="POLYNUCLEOTIDYL TRANSFERASE, RIBONUCLEASE H-LIKE SUPERFAMILY PROTEIN"/>
    <property type="match status" value="1"/>
</dbReference>
<evidence type="ECO:0000259" key="4">
    <source>
        <dbReference type="Pfam" id="PF14392"/>
    </source>
</evidence>
<dbReference type="InterPro" id="IPR025836">
    <property type="entry name" value="Zn_knuckle_CX2CX4HX4C"/>
</dbReference>
<dbReference type="InterPro" id="IPR036691">
    <property type="entry name" value="Endo/exonu/phosph_ase_sf"/>
</dbReference>
<dbReference type="InterPro" id="IPR026960">
    <property type="entry name" value="RVT-Znf"/>
</dbReference>
<organism evidence="5 6">
    <name type="scientific">Lithocarpus litseifolius</name>
    <dbReference type="NCBI Taxonomy" id="425828"/>
    <lineage>
        <taxon>Eukaryota</taxon>
        <taxon>Viridiplantae</taxon>
        <taxon>Streptophyta</taxon>
        <taxon>Embryophyta</taxon>
        <taxon>Tracheophyta</taxon>
        <taxon>Spermatophyta</taxon>
        <taxon>Magnoliopsida</taxon>
        <taxon>eudicotyledons</taxon>
        <taxon>Gunneridae</taxon>
        <taxon>Pentapetalae</taxon>
        <taxon>rosids</taxon>
        <taxon>fabids</taxon>
        <taxon>Fagales</taxon>
        <taxon>Fagaceae</taxon>
        <taxon>Lithocarpus</taxon>
    </lineage>
</organism>
<gene>
    <name evidence="5" type="ORF">SO802_027081</name>
</gene>
<comment type="caution">
    <text evidence="5">The sequence shown here is derived from an EMBL/GenBank/DDBJ whole genome shotgun (WGS) entry which is preliminary data.</text>
</comment>
<dbReference type="InterPro" id="IPR012337">
    <property type="entry name" value="RNaseH-like_sf"/>
</dbReference>
<evidence type="ECO:0000259" key="1">
    <source>
        <dbReference type="Pfam" id="PF13456"/>
    </source>
</evidence>
<evidence type="ECO:0008006" key="7">
    <source>
        <dbReference type="Google" id="ProtNLM"/>
    </source>
</evidence>
<feature type="domain" description="DUF4283" evidence="3">
    <location>
        <begin position="1"/>
        <end position="66"/>
    </location>
</feature>
<dbReference type="SUPFAM" id="SSF53098">
    <property type="entry name" value="Ribonuclease H-like"/>
    <property type="match status" value="1"/>
</dbReference>
<dbReference type="Gene3D" id="3.30.420.10">
    <property type="entry name" value="Ribonuclease H-like superfamily/Ribonuclease H"/>
    <property type="match status" value="1"/>
</dbReference>
<dbReference type="SUPFAM" id="SSF56219">
    <property type="entry name" value="DNase I-like"/>
    <property type="match status" value="1"/>
</dbReference>
<dbReference type="InterPro" id="IPR044730">
    <property type="entry name" value="RNase_H-like_dom_plant"/>
</dbReference>
<reference evidence="5 6" key="1">
    <citation type="submission" date="2024-01" db="EMBL/GenBank/DDBJ databases">
        <title>A telomere-to-telomere, gap-free genome of sweet tea (Lithocarpus litseifolius).</title>
        <authorList>
            <person name="Zhou J."/>
        </authorList>
    </citation>
    <scope>NUCLEOTIDE SEQUENCE [LARGE SCALE GENOMIC DNA]</scope>
    <source>
        <strain evidence="5">Zhou-2022a</strain>
        <tissue evidence="5">Leaf</tissue>
    </source>
</reference>
<dbReference type="AlphaFoldDB" id="A0AAW2C3B1"/>
<feature type="domain" description="RNase H type-1" evidence="1">
    <location>
        <begin position="713"/>
        <end position="834"/>
    </location>
</feature>
<evidence type="ECO:0000313" key="6">
    <source>
        <dbReference type="Proteomes" id="UP001459277"/>
    </source>
</evidence>
<dbReference type="Pfam" id="PF14392">
    <property type="entry name" value="zf-CCHC_4"/>
    <property type="match status" value="1"/>
</dbReference>
<dbReference type="EMBL" id="JAZDWU010000009">
    <property type="protein sequence ID" value="KAK9992096.1"/>
    <property type="molecule type" value="Genomic_DNA"/>
</dbReference>
<evidence type="ECO:0000259" key="2">
    <source>
        <dbReference type="Pfam" id="PF13966"/>
    </source>
</evidence>
<dbReference type="InterPro" id="IPR052929">
    <property type="entry name" value="RNase_H-like_EbsB-rel"/>
</dbReference>
<keyword evidence="6" id="KW-1185">Reference proteome</keyword>
<dbReference type="CDD" id="cd06222">
    <property type="entry name" value="RNase_H_like"/>
    <property type="match status" value="1"/>
</dbReference>
<dbReference type="Proteomes" id="UP001459277">
    <property type="component" value="Unassembled WGS sequence"/>
</dbReference>
<dbReference type="InterPro" id="IPR002156">
    <property type="entry name" value="RNaseH_domain"/>
</dbReference>
<proteinExistence type="predicted"/>
<dbReference type="InterPro" id="IPR036397">
    <property type="entry name" value="RNaseH_sf"/>
</dbReference>
<dbReference type="GO" id="GO:0003676">
    <property type="term" value="F:nucleic acid binding"/>
    <property type="evidence" value="ECO:0007669"/>
    <property type="project" value="InterPro"/>
</dbReference>
<dbReference type="Gene3D" id="3.60.10.10">
    <property type="entry name" value="Endonuclease/exonuclease/phosphatase"/>
    <property type="match status" value="1"/>
</dbReference>